<comment type="cofactor">
    <cofactor evidence="1 8">
        <name>FMN</name>
        <dbReference type="ChEBI" id="CHEBI:58210"/>
    </cofactor>
</comment>
<dbReference type="NCBIfam" id="TIGR01753">
    <property type="entry name" value="flav_short"/>
    <property type="match status" value="1"/>
</dbReference>
<dbReference type="PANTHER" id="PTHR42809:SF1">
    <property type="entry name" value="FLAVODOXIN 1"/>
    <property type="match status" value="1"/>
</dbReference>
<keyword evidence="4 8" id="KW-0813">Transport</keyword>
<dbReference type="NCBIfam" id="NF005216">
    <property type="entry name" value="PRK06703.1"/>
    <property type="match status" value="1"/>
</dbReference>
<dbReference type="SUPFAM" id="SSF52218">
    <property type="entry name" value="Flavoproteins"/>
    <property type="match status" value="1"/>
</dbReference>
<evidence type="ECO:0000256" key="1">
    <source>
        <dbReference type="ARBA" id="ARBA00001917"/>
    </source>
</evidence>
<dbReference type="PANTHER" id="PTHR42809">
    <property type="entry name" value="FLAVODOXIN 2"/>
    <property type="match status" value="1"/>
</dbReference>
<evidence type="ECO:0000256" key="7">
    <source>
        <dbReference type="ARBA" id="ARBA00022982"/>
    </source>
</evidence>
<feature type="domain" description="Flavodoxin-like" evidence="9">
    <location>
        <begin position="3"/>
        <end position="144"/>
    </location>
</feature>
<dbReference type="Gene3D" id="3.40.50.360">
    <property type="match status" value="1"/>
</dbReference>
<evidence type="ECO:0000256" key="3">
    <source>
        <dbReference type="ARBA" id="ARBA00005267"/>
    </source>
</evidence>
<keyword evidence="6 8" id="KW-0288">FMN</keyword>
<sequence>MKILIGYVSMSGNTEDIAHLLQHTIQEAGHVVSTSDDLESLSIDTLLEYDGILLGAYTWGDGDLPYEAEGFVDDLEQAQLRSLACAAFGSGDTDYPKYCAAVDTIEQALVTAGGEVLVPALKIEFDPNTEEKRMSCITFASIFVKQIEKRKKVQLEG</sequence>
<dbReference type="InterPro" id="IPR010087">
    <property type="entry name" value="Flav_short"/>
</dbReference>
<protein>
    <recommendedName>
        <fullName evidence="8">Flavodoxin</fullName>
    </recommendedName>
</protein>
<keyword evidence="11" id="KW-1185">Reference proteome</keyword>
<evidence type="ECO:0000313" key="11">
    <source>
        <dbReference type="Proteomes" id="UP001060325"/>
    </source>
</evidence>
<dbReference type="InterPro" id="IPR029039">
    <property type="entry name" value="Flavoprotein-like_sf"/>
</dbReference>
<dbReference type="PROSITE" id="PS50902">
    <property type="entry name" value="FLAVODOXIN_LIKE"/>
    <property type="match status" value="1"/>
</dbReference>
<dbReference type="Proteomes" id="UP001060325">
    <property type="component" value="Chromosome"/>
</dbReference>
<dbReference type="RefSeq" id="WP_255177163.1">
    <property type="nucleotide sequence ID" value="NZ_CP101462.1"/>
</dbReference>
<evidence type="ECO:0000259" key="9">
    <source>
        <dbReference type="PROSITE" id="PS50902"/>
    </source>
</evidence>
<keyword evidence="5 8" id="KW-0285">Flavoprotein</keyword>
<organism evidence="10 11">
    <name type="scientific">Exiguobacterium aurantiacum</name>
    <dbReference type="NCBI Taxonomy" id="33987"/>
    <lineage>
        <taxon>Bacteria</taxon>
        <taxon>Bacillati</taxon>
        <taxon>Bacillota</taxon>
        <taxon>Bacilli</taxon>
        <taxon>Bacillales</taxon>
        <taxon>Bacillales Family XII. Incertae Sedis</taxon>
        <taxon>Exiguobacterium</taxon>
    </lineage>
</organism>
<evidence type="ECO:0000256" key="4">
    <source>
        <dbReference type="ARBA" id="ARBA00022448"/>
    </source>
</evidence>
<evidence type="ECO:0000256" key="5">
    <source>
        <dbReference type="ARBA" id="ARBA00022630"/>
    </source>
</evidence>
<name>A0ABY5FLX2_9BACL</name>
<reference evidence="10" key="1">
    <citation type="submission" date="2022-07" db="EMBL/GenBank/DDBJ databases">
        <title>Complete genome of CX2.</title>
        <authorList>
            <person name="Cao G."/>
        </authorList>
    </citation>
    <scope>NUCLEOTIDE SEQUENCE</scope>
    <source>
        <strain evidence="10">CX2</strain>
    </source>
</reference>
<gene>
    <name evidence="10" type="ORF">NMQ00_13900</name>
</gene>
<accession>A0ABY5FLX2</accession>
<dbReference type="InterPro" id="IPR050619">
    <property type="entry name" value="Flavodoxin"/>
</dbReference>
<comment type="similarity">
    <text evidence="3 8">Belongs to the flavodoxin family.</text>
</comment>
<dbReference type="EMBL" id="CP101462">
    <property type="protein sequence ID" value="UTT42605.1"/>
    <property type="molecule type" value="Genomic_DNA"/>
</dbReference>
<dbReference type="InterPro" id="IPR008254">
    <property type="entry name" value="Flavodoxin/NO_synth"/>
</dbReference>
<proteinExistence type="inferred from homology"/>
<evidence type="ECO:0000256" key="8">
    <source>
        <dbReference type="RuleBase" id="RU367037"/>
    </source>
</evidence>
<keyword evidence="7 8" id="KW-0249">Electron transport</keyword>
<dbReference type="Pfam" id="PF00258">
    <property type="entry name" value="Flavodoxin_1"/>
    <property type="match status" value="1"/>
</dbReference>
<evidence type="ECO:0000313" key="10">
    <source>
        <dbReference type="EMBL" id="UTT42605.1"/>
    </source>
</evidence>
<evidence type="ECO:0000256" key="6">
    <source>
        <dbReference type="ARBA" id="ARBA00022643"/>
    </source>
</evidence>
<evidence type="ECO:0000256" key="2">
    <source>
        <dbReference type="ARBA" id="ARBA00003297"/>
    </source>
</evidence>
<comment type="function">
    <text evidence="2 8">Low-potential electron donor to a number of redox enzymes.</text>
</comment>